<evidence type="ECO:0000313" key="4">
    <source>
        <dbReference type="Proteomes" id="UP000243426"/>
    </source>
</evidence>
<dbReference type="EMBL" id="LT629748">
    <property type="protein sequence ID" value="SDS83293.1"/>
    <property type="molecule type" value="Genomic_DNA"/>
</dbReference>
<feature type="coiled-coil region" evidence="1">
    <location>
        <begin position="104"/>
        <end position="131"/>
    </location>
</feature>
<evidence type="ECO:0008006" key="5">
    <source>
        <dbReference type="Google" id="ProtNLM"/>
    </source>
</evidence>
<organism evidence="3 4">
    <name type="scientific">Halopseudomonas litoralis</name>
    <dbReference type="NCBI Taxonomy" id="797277"/>
    <lineage>
        <taxon>Bacteria</taxon>
        <taxon>Pseudomonadati</taxon>
        <taxon>Pseudomonadota</taxon>
        <taxon>Gammaproteobacteria</taxon>
        <taxon>Pseudomonadales</taxon>
        <taxon>Pseudomonadaceae</taxon>
        <taxon>Halopseudomonas</taxon>
    </lineage>
</organism>
<evidence type="ECO:0000256" key="2">
    <source>
        <dbReference type="SAM" id="MobiDB-lite"/>
    </source>
</evidence>
<dbReference type="AlphaFoldDB" id="A0A1H1VEZ0"/>
<evidence type="ECO:0000256" key="1">
    <source>
        <dbReference type="SAM" id="Coils"/>
    </source>
</evidence>
<dbReference type="STRING" id="797277.SAMN05216198_2903"/>
<keyword evidence="4" id="KW-1185">Reference proteome</keyword>
<dbReference type="Proteomes" id="UP000243426">
    <property type="component" value="Chromosome I"/>
</dbReference>
<name>A0A1H1VEZ0_9GAMM</name>
<dbReference type="RefSeq" id="WP_090274473.1">
    <property type="nucleotide sequence ID" value="NZ_LT629748.1"/>
</dbReference>
<accession>A0A1H1VEZ0</accession>
<keyword evidence="1" id="KW-0175">Coiled coil</keyword>
<proteinExistence type="predicted"/>
<dbReference type="InterPro" id="IPR038488">
    <property type="entry name" value="Integrase_DNA-bd_sf"/>
</dbReference>
<reference evidence="4" key="1">
    <citation type="submission" date="2016-10" db="EMBL/GenBank/DDBJ databases">
        <authorList>
            <person name="Varghese N."/>
            <person name="Submissions S."/>
        </authorList>
    </citation>
    <scope>NUCLEOTIDE SEQUENCE [LARGE SCALE GENOMIC DNA]</scope>
    <source>
        <strain evidence="4">2SM5</strain>
    </source>
</reference>
<protein>
    <recommendedName>
        <fullName evidence="5">Integrase DNA-binding domain-containing protein</fullName>
    </recommendedName>
</protein>
<evidence type="ECO:0000313" key="3">
    <source>
        <dbReference type="EMBL" id="SDS83293.1"/>
    </source>
</evidence>
<gene>
    <name evidence="3" type="ORF">SAMN05216198_2903</name>
</gene>
<feature type="region of interest" description="Disordered" evidence="2">
    <location>
        <begin position="1"/>
        <end position="23"/>
    </location>
</feature>
<dbReference type="Gene3D" id="3.30.160.390">
    <property type="entry name" value="Integrase, DNA-binding domain"/>
    <property type="match status" value="1"/>
</dbReference>
<dbReference type="OrthoDB" id="9795573at2"/>
<sequence>MKTNKPKVVNDQKVRGMQPKSAPLVESLPGRGNGALLFKRPNANPPVCYYRYHVNGKQKLIKLGAYRRYPRDPGFSLPELRDMATQYARIATTHGDVKAYLTSQREEEAERQKALERAAEERQRLEQIEAVHGTFQELFLDYIESRREKATQRVVKELERIFDVDMLQLNRTGFRGGLNS</sequence>